<evidence type="ECO:0000313" key="11">
    <source>
        <dbReference type="EMBL" id="KRN51339.1"/>
    </source>
</evidence>
<dbReference type="PATRIC" id="fig|1410657.5.peg.844"/>
<dbReference type="GO" id="GO:0005975">
    <property type="term" value="P:carbohydrate metabolic process"/>
    <property type="evidence" value="ECO:0007669"/>
    <property type="project" value="InterPro"/>
</dbReference>
<dbReference type="RefSeq" id="WP_031588683.1">
    <property type="nucleotide sequence ID" value="NZ_JNKN01000005.1"/>
</dbReference>
<evidence type="ECO:0000256" key="6">
    <source>
        <dbReference type="ARBA" id="ARBA00022679"/>
    </source>
</evidence>
<dbReference type="EMBL" id="JQBL01000002">
    <property type="protein sequence ID" value="KRN51339.1"/>
    <property type="molecule type" value="Genomic_DNA"/>
</dbReference>
<dbReference type="InterPro" id="IPR017853">
    <property type="entry name" value="GH"/>
</dbReference>
<evidence type="ECO:0000256" key="1">
    <source>
        <dbReference type="ARBA" id="ARBA00000439"/>
    </source>
</evidence>
<protein>
    <recommendedName>
        <fullName evidence="4 10">4-alpha-glucanotransferase</fullName>
        <ecNumber evidence="3 10">2.4.1.25</ecNumber>
    </recommendedName>
    <alternativeName>
        <fullName evidence="8 10">Amylomaltase</fullName>
    </alternativeName>
    <alternativeName>
        <fullName evidence="9 10">Disproportionating enzyme</fullName>
    </alternativeName>
</protein>
<dbReference type="GO" id="GO:0004134">
    <property type="term" value="F:4-alpha-glucanotransferase activity"/>
    <property type="evidence" value="ECO:0007669"/>
    <property type="project" value="UniProtKB-EC"/>
</dbReference>
<evidence type="ECO:0000256" key="4">
    <source>
        <dbReference type="ARBA" id="ARBA00020295"/>
    </source>
</evidence>
<sequence length="477" mass="56775">MRQAGILCPISSLPGKGVGDFGSCAYTFVDKLKNANVSVWQILPLNPLSYGNSPYQPYSSYAGDELYLDLEAFIKEGLLNKDEVKEEVFSLNKVDYTQVRTYKESLYRKAFERFTDFEALRRFEKEQEWLYGYALFRVFKLKNEGKEWREWEDHYKLYPKEKGIDVEEVKDEVLYQEFLQYYFNKQWYALKEYANKNGIEIIGDMPIYVGLDSADVWLNQENFLLEEDGTPSFVAGVPPDYFSKTGQRWGNPIYNWDYMEQDGFTFWLNRISYACKLYDIVRIDHFRGFDTYWKIPEEEETAVVGEWVEAPGYKLFDTLFSEYPDCRILAEDLGELRGEVYELRDHYTFPGMFVYMFHHHDKFDFDKVVVYTGTHDNDTIMGWHDELTEEDLTLINEQLRKYRERKFYRKAIHYCMDQTSKMVIIPIWDLLGLPGECRFNVPGTIGSPNWEWKLDHYKDVTKELRFLKKIIEKTNRA</sequence>
<comment type="similarity">
    <text evidence="2 10">Belongs to the disproportionating enzyme family.</text>
</comment>
<proteinExistence type="inferred from homology"/>
<dbReference type="SUPFAM" id="SSF51445">
    <property type="entry name" value="(Trans)glycosidases"/>
    <property type="match status" value="1"/>
</dbReference>
<evidence type="ECO:0000256" key="5">
    <source>
        <dbReference type="ARBA" id="ARBA00022676"/>
    </source>
</evidence>
<dbReference type="Pfam" id="PF02446">
    <property type="entry name" value="Glyco_hydro_77"/>
    <property type="match status" value="1"/>
</dbReference>
<dbReference type="InterPro" id="IPR003385">
    <property type="entry name" value="Glyco_hydro_77"/>
</dbReference>
<comment type="catalytic activity">
    <reaction evidence="1 10">
        <text>Transfers a segment of a (1-&gt;4)-alpha-D-glucan to a new position in an acceptor, which may be glucose or a (1-&gt;4)-alpha-D-glucan.</text>
        <dbReference type="EC" id="2.4.1.25"/>
    </reaction>
</comment>
<evidence type="ECO:0000256" key="9">
    <source>
        <dbReference type="ARBA" id="ARBA00031501"/>
    </source>
</evidence>
<dbReference type="NCBIfam" id="TIGR00217">
    <property type="entry name" value="malQ"/>
    <property type="match status" value="1"/>
</dbReference>
<evidence type="ECO:0000256" key="2">
    <source>
        <dbReference type="ARBA" id="ARBA00005684"/>
    </source>
</evidence>
<evidence type="ECO:0000256" key="10">
    <source>
        <dbReference type="RuleBase" id="RU361207"/>
    </source>
</evidence>
<dbReference type="Proteomes" id="UP000051841">
    <property type="component" value="Unassembled WGS sequence"/>
</dbReference>
<dbReference type="AlphaFoldDB" id="A0A0R2HFL7"/>
<dbReference type="PANTHER" id="PTHR32438:SF5">
    <property type="entry name" value="4-ALPHA-GLUCANOTRANSFERASE DPE1, CHLOROPLASTIC_AMYLOPLASTIC"/>
    <property type="match status" value="1"/>
</dbReference>
<dbReference type="PANTHER" id="PTHR32438">
    <property type="entry name" value="4-ALPHA-GLUCANOTRANSFERASE DPE1, CHLOROPLASTIC/AMYLOPLASTIC"/>
    <property type="match status" value="1"/>
</dbReference>
<keyword evidence="12" id="KW-1185">Reference proteome</keyword>
<evidence type="ECO:0000256" key="8">
    <source>
        <dbReference type="ARBA" id="ARBA00031423"/>
    </source>
</evidence>
<keyword evidence="6 10" id="KW-0808">Transferase</keyword>
<keyword evidence="5 10" id="KW-0328">Glycosyltransferase</keyword>
<evidence type="ECO:0000256" key="7">
    <source>
        <dbReference type="ARBA" id="ARBA00023277"/>
    </source>
</evidence>
<dbReference type="Gene3D" id="3.20.20.80">
    <property type="entry name" value="Glycosidases"/>
    <property type="match status" value="1"/>
</dbReference>
<evidence type="ECO:0000256" key="3">
    <source>
        <dbReference type="ARBA" id="ARBA00012560"/>
    </source>
</evidence>
<accession>A0A0R2HFL7</accession>
<name>A0A0R2HFL7_9FIRM</name>
<evidence type="ECO:0000313" key="12">
    <source>
        <dbReference type="Proteomes" id="UP000051841"/>
    </source>
</evidence>
<dbReference type="EC" id="2.4.1.25" evidence="3 10"/>
<gene>
    <name evidence="11" type="ORF">IV49_GL000810</name>
</gene>
<comment type="caution">
    <text evidence="11">The sequence shown here is derived from an EMBL/GenBank/DDBJ whole genome shotgun (WGS) entry which is preliminary data.</text>
</comment>
<reference evidence="11 12" key="1">
    <citation type="journal article" date="2015" name="Genome Announc.">
        <title>Expanding the biotechnology potential of lactobacilli through comparative genomics of 213 strains and associated genera.</title>
        <authorList>
            <person name="Sun Z."/>
            <person name="Harris H.M."/>
            <person name="McCann A."/>
            <person name="Guo C."/>
            <person name="Argimon S."/>
            <person name="Zhang W."/>
            <person name="Yang X."/>
            <person name="Jeffery I.B."/>
            <person name="Cooney J.C."/>
            <person name="Kagawa T.F."/>
            <person name="Liu W."/>
            <person name="Song Y."/>
            <person name="Salvetti E."/>
            <person name="Wrobel A."/>
            <person name="Rasinkangas P."/>
            <person name="Parkhill J."/>
            <person name="Rea M.C."/>
            <person name="O'Sullivan O."/>
            <person name="Ritari J."/>
            <person name="Douillard F.P."/>
            <person name="Paul Ross R."/>
            <person name="Yang R."/>
            <person name="Briner A.E."/>
            <person name="Felis G.E."/>
            <person name="de Vos W.M."/>
            <person name="Barrangou R."/>
            <person name="Klaenhammer T.R."/>
            <person name="Caufield P.W."/>
            <person name="Cui Y."/>
            <person name="Zhang H."/>
            <person name="O'Toole P.W."/>
        </authorList>
    </citation>
    <scope>NUCLEOTIDE SEQUENCE [LARGE SCALE GENOMIC DNA]</scope>
    <source>
        <strain evidence="11 12">DSM 20405</strain>
    </source>
</reference>
<dbReference type="NCBIfam" id="NF011080">
    <property type="entry name" value="PRK14508.1-3"/>
    <property type="match status" value="1"/>
</dbReference>
<keyword evidence="7 10" id="KW-0119">Carbohydrate metabolism</keyword>
<organism evidence="11 12">
    <name type="scientific">Kandleria vitulina DSM 20405</name>
    <dbReference type="NCBI Taxonomy" id="1410657"/>
    <lineage>
        <taxon>Bacteria</taxon>
        <taxon>Bacillati</taxon>
        <taxon>Bacillota</taxon>
        <taxon>Erysipelotrichia</taxon>
        <taxon>Erysipelotrichales</taxon>
        <taxon>Coprobacillaceae</taxon>
        <taxon>Kandleria</taxon>
    </lineage>
</organism>